<gene>
    <name evidence="1" type="ORF">METZ01_LOCUS208987</name>
</gene>
<dbReference type="AlphaFoldDB" id="A0A382F1Q7"/>
<sequence>MNQKVSILLILLLILAEGCVENRIFIQLHLDGQSYLRFYSQGDSTDILDGDFQHPFPGQNWTTQISQKIRNDDSIWVQNTEGLIRDSIFLHTPTNPFGLSFKLKRWKTINRFSSYHHLKMTFHGRQIKSDYPLLYQAILSEKMDSLHWLTEALTIIIDKSLKNLTPEPITINTLLWNQRLVNHFRNTFSRIQSLADLEQMQNDRVNYIENILRPFSVDNSFPQKLADAMTVHEKYLQTSLDLDDDSFEIKVLMPGQVVSTNSSSLNQDTLVWSFGLDSLLNDQFSLEA</sequence>
<protein>
    <submittedName>
        <fullName evidence="1">Uncharacterized protein</fullName>
    </submittedName>
</protein>
<dbReference type="EMBL" id="UINC01047188">
    <property type="protein sequence ID" value="SVB56133.1"/>
    <property type="molecule type" value="Genomic_DNA"/>
</dbReference>
<feature type="non-terminal residue" evidence="1">
    <location>
        <position position="288"/>
    </location>
</feature>
<accession>A0A382F1Q7</accession>
<reference evidence="1" key="1">
    <citation type="submission" date="2018-05" db="EMBL/GenBank/DDBJ databases">
        <authorList>
            <person name="Lanie J.A."/>
            <person name="Ng W.-L."/>
            <person name="Kazmierczak K.M."/>
            <person name="Andrzejewski T.M."/>
            <person name="Davidsen T.M."/>
            <person name="Wayne K.J."/>
            <person name="Tettelin H."/>
            <person name="Glass J.I."/>
            <person name="Rusch D."/>
            <person name="Podicherti R."/>
            <person name="Tsui H.-C.T."/>
            <person name="Winkler M.E."/>
        </authorList>
    </citation>
    <scope>NUCLEOTIDE SEQUENCE</scope>
</reference>
<organism evidence="1">
    <name type="scientific">marine metagenome</name>
    <dbReference type="NCBI Taxonomy" id="408172"/>
    <lineage>
        <taxon>unclassified sequences</taxon>
        <taxon>metagenomes</taxon>
        <taxon>ecological metagenomes</taxon>
    </lineage>
</organism>
<proteinExistence type="predicted"/>
<evidence type="ECO:0000313" key="1">
    <source>
        <dbReference type="EMBL" id="SVB56133.1"/>
    </source>
</evidence>
<name>A0A382F1Q7_9ZZZZ</name>